<gene>
    <name evidence="9" type="primary">N</name>
    <name evidence="9" type="ORF">CR513_58661</name>
</gene>
<name>A0A371EA93_MUCPR</name>
<evidence type="ECO:0000313" key="9">
    <source>
        <dbReference type="EMBL" id="RDX62950.1"/>
    </source>
</evidence>
<sequence>MASSSETSPQSSMLQISDLEKDFQALMDQRKRKRKRMLSNHESARRSRIRRKTRLDNLVAAVTQLRKENSQILTLVTDTTRKYLEVETENLVLKAQMSELSSSISEKRTYRVFLSFEGEDTSAPFVSHLYASLQNAGIIVFEDEKSLPRGHHISQSQLQAIEQSQISVVVFSRNYAESRWCLQELEKIMECRRTIGQVVVPVFYGVDPSEVRHQTGEFGKAFKNLSNGIVTGEDEKLQPWREALGEVAGISGVVVLNSSQNCTIFNLLLTD</sequence>
<keyword evidence="2" id="KW-0805">Transcription regulation</keyword>
<proteinExistence type="predicted"/>
<dbReference type="Pfam" id="PF01582">
    <property type="entry name" value="TIR"/>
    <property type="match status" value="1"/>
</dbReference>
<evidence type="ECO:0000256" key="2">
    <source>
        <dbReference type="ARBA" id="ARBA00023015"/>
    </source>
</evidence>
<dbReference type="SMART" id="SM00255">
    <property type="entry name" value="TIR"/>
    <property type="match status" value="1"/>
</dbReference>
<dbReference type="GO" id="GO:0007165">
    <property type="term" value="P:signal transduction"/>
    <property type="evidence" value="ECO:0007669"/>
    <property type="project" value="InterPro"/>
</dbReference>
<dbReference type="EMBL" id="QJKJ01015171">
    <property type="protein sequence ID" value="RDX62950.1"/>
    <property type="molecule type" value="Genomic_DNA"/>
</dbReference>
<dbReference type="InterPro" id="IPR004827">
    <property type="entry name" value="bZIP"/>
</dbReference>
<keyword evidence="5" id="KW-0804">Transcription</keyword>
<dbReference type="AlphaFoldDB" id="A0A371EA93"/>
<organism evidence="9 10">
    <name type="scientific">Mucuna pruriens</name>
    <name type="common">Velvet bean</name>
    <name type="synonym">Dolichos pruriens</name>
    <dbReference type="NCBI Taxonomy" id="157652"/>
    <lineage>
        <taxon>Eukaryota</taxon>
        <taxon>Viridiplantae</taxon>
        <taxon>Streptophyta</taxon>
        <taxon>Embryophyta</taxon>
        <taxon>Tracheophyta</taxon>
        <taxon>Spermatophyta</taxon>
        <taxon>Magnoliopsida</taxon>
        <taxon>eudicotyledons</taxon>
        <taxon>Gunneridae</taxon>
        <taxon>Pentapetalae</taxon>
        <taxon>rosids</taxon>
        <taxon>fabids</taxon>
        <taxon>Fabales</taxon>
        <taxon>Fabaceae</taxon>
        <taxon>Papilionoideae</taxon>
        <taxon>50 kb inversion clade</taxon>
        <taxon>NPAAA clade</taxon>
        <taxon>indigoferoid/millettioid clade</taxon>
        <taxon>Phaseoleae</taxon>
        <taxon>Mucuna</taxon>
    </lineage>
</organism>
<comment type="subcellular location">
    <subcellularLocation>
        <location evidence="1">Nucleus</location>
    </subcellularLocation>
</comment>
<dbReference type="InterPro" id="IPR046347">
    <property type="entry name" value="bZIP_sf"/>
</dbReference>
<dbReference type="PANTHER" id="PTHR32009:SF160">
    <property type="entry name" value="DISEASE RESISTANCE PROTEIN (TIR-NBS-LRR CLASS)"/>
    <property type="match status" value="1"/>
</dbReference>
<dbReference type="Gene3D" id="3.40.50.10140">
    <property type="entry name" value="Toll/interleukin-1 receptor homology (TIR) domain"/>
    <property type="match status" value="1"/>
</dbReference>
<dbReference type="OrthoDB" id="1431760at2759"/>
<accession>A0A371EA93</accession>
<evidence type="ECO:0000256" key="6">
    <source>
        <dbReference type="ARBA" id="ARBA00023242"/>
    </source>
</evidence>
<dbReference type="PROSITE" id="PS00036">
    <property type="entry name" value="BZIP_BASIC"/>
    <property type="match status" value="1"/>
</dbReference>
<keyword evidence="6" id="KW-0539">Nucleus</keyword>
<feature type="domain" description="TIR" evidence="7">
    <location>
        <begin position="108"/>
        <end position="271"/>
    </location>
</feature>
<dbReference type="GO" id="GO:0046983">
    <property type="term" value="F:protein dimerization activity"/>
    <property type="evidence" value="ECO:0007669"/>
    <property type="project" value="UniProtKB-ARBA"/>
</dbReference>
<reference evidence="9" key="1">
    <citation type="submission" date="2018-05" db="EMBL/GenBank/DDBJ databases">
        <title>Draft genome of Mucuna pruriens seed.</title>
        <authorList>
            <person name="Nnadi N.E."/>
            <person name="Vos R."/>
            <person name="Hasami M.H."/>
            <person name="Devisetty U.K."/>
            <person name="Aguiy J.C."/>
        </authorList>
    </citation>
    <scope>NUCLEOTIDE SEQUENCE [LARGE SCALE GENOMIC DNA]</scope>
    <source>
        <strain evidence="9">JCA_2017</strain>
    </source>
</reference>
<comment type="caution">
    <text evidence="9">The sequence shown here is derived from an EMBL/GenBank/DDBJ whole genome shotgun (WGS) entry which is preliminary data.</text>
</comment>
<dbReference type="SUPFAM" id="SSF57959">
    <property type="entry name" value="Leucine zipper domain"/>
    <property type="match status" value="1"/>
</dbReference>
<dbReference type="FunFam" id="1.20.5.170:FF:000020">
    <property type="entry name" value="BZIP transcription factor"/>
    <property type="match status" value="1"/>
</dbReference>
<dbReference type="Proteomes" id="UP000257109">
    <property type="component" value="Unassembled WGS sequence"/>
</dbReference>
<evidence type="ECO:0000256" key="1">
    <source>
        <dbReference type="ARBA" id="ARBA00004123"/>
    </source>
</evidence>
<keyword evidence="10" id="KW-1185">Reference proteome</keyword>
<dbReference type="Gene3D" id="1.20.5.170">
    <property type="match status" value="1"/>
</dbReference>
<evidence type="ECO:0000259" key="7">
    <source>
        <dbReference type="PROSITE" id="PS50104"/>
    </source>
</evidence>
<keyword evidence="4" id="KW-0238">DNA-binding</keyword>
<dbReference type="InterPro" id="IPR035897">
    <property type="entry name" value="Toll_tir_struct_dom_sf"/>
</dbReference>
<dbReference type="GO" id="GO:0003700">
    <property type="term" value="F:DNA-binding transcription factor activity"/>
    <property type="evidence" value="ECO:0007669"/>
    <property type="project" value="InterPro"/>
</dbReference>
<keyword evidence="3" id="KW-0520">NAD</keyword>
<dbReference type="SMART" id="SM00338">
    <property type="entry name" value="BRLZ"/>
    <property type="match status" value="1"/>
</dbReference>
<dbReference type="FunFam" id="3.40.50.10140:FF:000007">
    <property type="entry name" value="Disease resistance protein (TIR-NBS-LRR class)"/>
    <property type="match status" value="1"/>
</dbReference>
<feature type="non-terminal residue" evidence="9">
    <location>
        <position position="1"/>
    </location>
</feature>
<evidence type="ECO:0000256" key="3">
    <source>
        <dbReference type="ARBA" id="ARBA00023027"/>
    </source>
</evidence>
<dbReference type="GO" id="GO:0005634">
    <property type="term" value="C:nucleus"/>
    <property type="evidence" value="ECO:0007669"/>
    <property type="project" value="UniProtKB-SubCell"/>
</dbReference>
<dbReference type="PANTHER" id="PTHR32009">
    <property type="entry name" value="TMV RESISTANCE PROTEIN N-LIKE"/>
    <property type="match status" value="1"/>
</dbReference>
<dbReference type="Pfam" id="PF07716">
    <property type="entry name" value="bZIP_2"/>
    <property type="match status" value="1"/>
</dbReference>
<evidence type="ECO:0000256" key="4">
    <source>
        <dbReference type="ARBA" id="ARBA00023125"/>
    </source>
</evidence>
<dbReference type="SUPFAM" id="SSF52200">
    <property type="entry name" value="Toll/Interleukin receptor TIR domain"/>
    <property type="match status" value="1"/>
</dbReference>
<dbReference type="InterPro" id="IPR000157">
    <property type="entry name" value="TIR_dom"/>
</dbReference>
<evidence type="ECO:0000313" key="10">
    <source>
        <dbReference type="Proteomes" id="UP000257109"/>
    </source>
</evidence>
<dbReference type="PROSITE" id="PS50104">
    <property type="entry name" value="TIR"/>
    <property type="match status" value="1"/>
</dbReference>
<evidence type="ECO:0000256" key="5">
    <source>
        <dbReference type="ARBA" id="ARBA00023163"/>
    </source>
</evidence>
<dbReference type="PROSITE" id="PS50217">
    <property type="entry name" value="BZIP"/>
    <property type="match status" value="1"/>
</dbReference>
<dbReference type="GO" id="GO:0003677">
    <property type="term" value="F:DNA binding"/>
    <property type="evidence" value="ECO:0007669"/>
    <property type="project" value="UniProtKB-KW"/>
</dbReference>
<evidence type="ECO:0000259" key="8">
    <source>
        <dbReference type="PROSITE" id="PS50217"/>
    </source>
</evidence>
<feature type="domain" description="BZIP" evidence="8">
    <location>
        <begin position="30"/>
        <end position="93"/>
    </location>
</feature>
<protein>
    <submittedName>
        <fullName evidence="9">TMV resistance protein N</fullName>
    </submittedName>
</protein>